<evidence type="ECO:0000313" key="8">
    <source>
        <dbReference type="Proteomes" id="UP000551758"/>
    </source>
</evidence>
<name>A0A7J7EUE0_DICBM</name>
<keyword evidence="2" id="KW-0808">Transferase</keyword>
<protein>
    <recommendedName>
        <fullName evidence="6">Alpha-type protein kinase domain-containing protein</fullName>
    </recommendedName>
</protein>
<feature type="non-terminal residue" evidence="7">
    <location>
        <position position="1"/>
    </location>
</feature>
<dbReference type="GO" id="GO:0004674">
    <property type="term" value="F:protein serine/threonine kinase activity"/>
    <property type="evidence" value="ECO:0007669"/>
    <property type="project" value="UniProtKB-KW"/>
</dbReference>
<dbReference type="Pfam" id="PF02816">
    <property type="entry name" value="Alpha_kinase"/>
    <property type="match status" value="1"/>
</dbReference>
<dbReference type="InterPro" id="IPR011009">
    <property type="entry name" value="Kinase-like_dom_sf"/>
</dbReference>
<evidence type="ECO:0000256" key="4">
    <source>
        <dbReference type="ARBA" id="ARBA00023157"/>
    </source>
</evidence>
<dbReference type="AlphaFoldDB" id="A0A7J7EUE0"/>
<dbReference type="InterPro" id="IPR004166">
    <property type="entry name" value="a-kinase_dom"/>
</dbReference>
<reference evidence="7 8" key="1">
    <citation type="journal article" date="2020" name="Mol. Biol. Evol.">
        <title>Interspecific Gene Flow and the Evolution of Specialization in Black and White Rhinoceros.</title>
        <authorList>
            <person name="Moodley Y."/>
            <person name="Westbury M.V."/>
            <person name="Russo I.M."/>
            <person name="Gopalakrishnan S."/>
            <person name="Rakotoarivelo A."/>
            <person name="Olsen R.A."/>
            <person name="Prost S."/>
            <person name="Tunstall T."/>
            <person name="Ryder O.A."/>
            <person name="Dalen L."/>
            <person name="Bruford M.W."/>
        </authorList>
    </citation>
    <scope>NUCLEOTIDE SEQUENCE [LARGE SCALE GENOMIC DNA]</scope>
    <source>
        <strain evidence="7">SBR-YM</strain>
        <tissue evidence="7">Skin</tissue>
    </source>
</reference>
<dbReference type="PANTHER" id="PTHR47091:SF2">
    <property type="entry name" value="ALPHA-PROTEIN KINASE 2"/>
    <property type="match status" value="1"/>
</dbReference>
<evidence type="ECO:0000256" key="1">
    <source>
        <dbReference type="ARBA" id="ARBA00022527"/>
    </source>
</evidence>
<feature type="domain" description="Alpha-type protein kinase" evidence="6">
    <location>
        <begin position="12"/>
        <end position="254"/>
    </location>
</feature>
<evidence type="ECO:0000259" key="6">
    <source>
        <dbReference type="PROSITE" id="PS51158"/>
    </source>
</evidence>
<dbReference type="PANTHER" id="PTHR47091">
    <property type="entry name" value="ALPHA-PROTEIN KINASE 2-RELATED"/>
    <property type="match status" value="1"/>
</dbReference>
<dbReference type="SMART" id="SM00811">
    <property type="entry name" value="Alpha_kinase"/>
    <property type="match status" value="1"/>
</dbReference>
<keyword evidence="8" id="KW-1185">Reference proteome</keyword>
<evidence type="ECO:0000256" key="2">
    <source>
        <dbReference type="ARBA" id="ARBA00022679"/>
    </source>
</evidence>
<dbReference type="GO" id="GO:0005524">
    <property type="term" value="F:ATP binding"/>
    <property type="evidence" value="ECO:0007669"/>
    <property type="project" value="InterPro"/>
</dbReference>
<keyword evidence="5" id="KW-0393">Immunoglobulin domain</keyword>
<keyword evidence="1" id="KW-0723">Serine/threonine-protein kinase</keyword>
<dbReference type="Proteomes" id="UP000551758">
    <property type="component" value="Unassembled WGS sequence"/>
</dbReference>
<dbReference type="PROSITE" id="PS51158">
    <property type="entry name" value="ALPHA_KINASE"/>
    <property type="match status" value="1"/>
</dbReference>
<proteinExistence type="predicted"/>
<dbReference type="SUPFAM" id="SSF56112">
    <property type="entry name" value="Protein kinase-like (PK-like)"/>
    <property type="match status" value="1"/>
</dbReference>
<comment type="caution">
    <text evidence="7">The sequence shown here is derived from an EMBL/GenBank/DDBJ whole genome shotgun (WGS) entry which is preliminary data.</text>
</comment>
<evidence type="ECO:0000256" key="5">
    <source>
        <dbReference type="ARBA" id="ARBA00023319"/>
    </source>
</evidence>
<keyword evidence="3" id="KW-0418">Kinase</keyword>
<evidence type="ECO:0000313" key="7">
    <source>
        <dbReference type="EMBL" id="KAF5919066.1"/>
    </source>
</evidence>
<evidence type="ECO:0000256" key="3">
    <source>
        <dbReference type="ARBA" id="ARBA00022777"/>
    </source>
</evidence>
<gene>
    <name evidence="7" type="ORF">HPG69_003704</name>
</gene>
<accession>A0A7J7EUE0</accession>
<dbReference type="Gene3D" id="3.20.200.10">
    <property type="entry name" value="MHCK/EF2 kinase"/>
    <property type="match status" value="1"/>
</dbReference>
<organism evidence="7 8">
    <name type="scientific">Diceros bicornis minor</name>
    <name type="common">South-central black rhinoceros</name>
    <dbReference type="NCBI Taxonomy" id="77932"/>
    <lineage>
        <taxon>Eukaryota</taxon>
        <taxon>Metazoa</taxon>
        <taxon>Chordata</taxon>
        <taxon>Craniata</taxon>
        <taxon>Vertebrata</taxon>
        <taxon>Euteleostomi</taxon>
        <taxon>Mammalia</taxon>
        <taxon>Eutheria</taxon>
        <taxon>Laurasiatheria</taxon>
        <taxon>Perissodactyla</taxon>
        <taxon>Rhinocerotidae</taxon>
        <taxon>Diceros</taxon>
    </lineage>
</organism>
<sequence length="256" mass="29187">CEEIEFSQLIFREDFLHDSYFGGRLHGQIATEELHFGEGVHRKAFRSKVMRGLLPVFEPGHACVLKVHNAVAYGTRNNDELVQRNYKLAAQECYVQNTARHYAKIYAAEAQPLEGFGEVPEIIPIFLIHRPENNIPYATVEEELIGEFVKYSIRDGKEINFLRRESEAGQKCCTFQHWVYQKTSGGLLVTDMQGEESSLTRAPRMLCTWNVPGDGERGRGRSLLGAFKYLSQWKVLLMSHHKQGVTKEPKIASQGE</sequence>
<keyword evidence="4" id="KW-1015">Disulfide bond</keyword>
<dbReference type="EMBL" id="JACDTQ010002401">
    <property type="protein sequence ID" value="KAF5919066.1"/>
    <property type="molecule type" value="Genomic_DNA"/>
</dbReference>